<protein>
    <submittedName>
        <fullName evidence="2">Holin</fullName>
    </submittedName>
</protein>
<evidence type="ECO:0000313" key="2">
    <source>
        <dbReference type="EMBL" id="KAA9029967.1"/>
    </source>
</evidence>
<gene>
    <name evidence="2" type="ORF">F4V44_02890</name>
</gene>
<dbReference type="AlphaFoldDB" id="A0A5J5I754"/>
<sequence>MDLNMYIRPDAFILVPVLFFLGLFLRQTPYLPLWSHVWIQLFFAVIACLLHYGFEIESVVQGILVTGVAVISRDIIHHSLNNFGPRKDKEDKE</sequence>
<name>A0A5J5I754_9BACI</name>
<dbReference type="RefSeq" id="WP_150438487.1">
    <property type="nucleotide sequence ID" value="NZ_VYKL01000007.1"/>
</dbReference>
<dbReference type="InterPro" id="IPR032111">
    <property type="entry name" value="Clostridium_phage_holin"/>
</dbReference>
<reference evidence="2 3" key="1">
    <citation type="submission" date="2019-09" db="EMBL/GenBank/DDBJ databases">
        <title>Whole genome sequences of isolates from the Mars Exploration Rovers.</title>
        <authorList>
            <person name="Seuylemezian A."/>
            <person name="Vaishampayan P."/>
        </authorList>
    </citation>
    <scope>NUCLEOTIDE SEQUENCE [LARGE SCALE GENOMIC DNA]</scope>
    <source>
        <strain evidence="2 3">MER_TA_151</strain>
    </source>
</reference>
<organism evidence="2 3">
    <name type="scientific">Niallia endozanthoxylica</name>
    <dbReference type="NCBI Taxonomy" id="2036016"/>
    <lineage>
        <taxon>Bacteria</taxon>
        <taxon>Bacillati</taxon>
        <taxon>Bacillota</taxon>
        <taxon>Bacilli</taxon>
        <taxon>Bacillales</taxon>
        <taxon>Bacillaceae</taxon>
        <taxon>Niallia</taxon>
    </lineage>
</organism>
<proteinExistence type="predicted"/>
<dbReference type="OrthoDB" id="2884029at2"/>
<evidence type="ECO:0000256" key="1">
    <source>
        <dbReference type="SAM" id="Phobius"/>
    </source>
</evidence>
<keyword evidence="1" id="KW-0812">Transmembrane</keyword>
<comment type="caution">
    <text evidence="2">The sequence shown here is derived from an EMBL/GenBank/DDBJ whole genome shotgun (WGS) entry which is preliminary data.</text>
</comment>
<evidence type="ECO:0000313" key="3">
    <source>
        <dbReference type="Proteomes" id="UP000326671"/>
    </source>
</evidence>
<dbReference type="Proteomes" id="UP000326671">
    <property type="component" value="Unassembled WGS sequence"/>
</dbReference>
<keyword evidence="1" id="KW-1133">Transmembrane helix</keyword>
<feature type="transmembrane region" description="Helical" evidence="1">
    <location>
        <begin position="6"/>
        <end position="25"/>
    </location>
</feature>
<dbReference type="EMBL" id="VYKL01000007">
    <property type="protein sequence ID" value="KAA9029967.1"/>
    <property type="molecule type" value="Genomic_DNA"/>
</dbReference>
<feature type="transmembrane region" description="Helical" evidence="1">
    <location>
        <begin position="37"/>
        <end position="54"/>
    </location>
</feature>
<keyword evidence="1" id="KW-0472">Membrane</keyword>
<dbReference type="Pfam" id="PF16079">
    <property type="entry name" value="Phage_holin_5_2"/>
    <property type="match status" value="1"/>
</dbReference>
<accession>A0A5J5I754</accession>
<keyword evidence="3" id="KW-1185">Reference proteome</keyword>